<dbReference type="GO" id="GO:0003677">
    <property type="term" value="F:DNA binding"/>
    <property type="evidence" value="ECO:0007669"/>
    <property type="project" value="InterPro"/>
</dbReference>
<keyword evidence="1" id="KW-0233">DNA recombination</keyword>
<dbReference type="AlphaFoldDB" id="A0A812P0N4"/>
<sequence length="407" mass="44974">MCVGFPLSATVLIAPHGNHGSRRPVLRLRLLPLLVMAWLILTLVMAWETRTLRATAAPHTAVHVNKRPRLTGPNVAQTEQTLLGAPSHLEVKVRRASTQERYNTTVETFLFWCQSYFSLSQDYDSLLTAYLNELYAQGADVSVAEYTFAAFRYRFPDYGKYGSRTLARAIQMRLPTPRVAFAAIVGALFAIGNPVMALALLLQWDLLLRPGELTSLRPRQVVAPASLVAMPRWGIVLAPSTGGSDDPSKTNVFDESILLSPRVDYLLPALAALVASRKQMPFLFDFTCTQLNASFKDMADRLKLGALEATLYGNRHGGASELRLLGTPLKEIKARGRWQADSSLKRYEKATVAQQQVHKVPLGTQLYGNFVENQLKLCGNLLAKVVSSNSATALSQLRQLFLPLPNV</sequence>
<name>A0A812P0N4_SYMPI</name>
<dbReference type="Proteomes" id="UP000649617">
    <property type="component" value="Unassembled WGS sequence"/>
</dbReference>
<comment type="caution">
    <text evidence="3">The sequence shown here is derived from an EMBL/GenBank/DDBJ whole genome shotgun (WGS) entry which is preliminary data.</text>
</comment>
<evidence type="ECO:0000313" key="3">
    <source>
        <dbReference type="EMBL" id="CAE7335808.1"/>
    </source>
</evidence>
<protein>
    <submittedName>
        <fullName evidence="3">Uncharacterized protein</fullName>
    </submittedName>
</protein>
<dbReference type="SUPFAM" id="SSF56349">
    <property type="entry name" value="DNA breaking-rejoining enzymes"/>
    <property type="match status" value="1"/>
</dbReference>
<keyword evidence="2" id="KW-0812">Transmembrane</keyword>
<gene>
    <name evidence="3" type="ORF">SPIL2461_LOCUS7860</name>
</gene>
<feature type="transmembrane region" description="Helical" evidence="2">
    <location>
        <begin position="179"/>
        <end position="204"/>
    </location>
</feature>
<proteinExistence type="predicted"/>
<dbReference type="GO" id="GO:0015074">
    <property type="term" value="P:DNA integration"/>
    <property type="evidence" value="ECO:0007669"/>
    <property type="project" value="InterPro"/>
</dbReference>
<dbReference type="EMBL" id="CAJNIZ010012597">
    <property type="protein sequence ID" value="CAE7335808.1"/>
    <property type="molecule type" value="Genomic_DNA"/>
</dbReference>
<feature type="transmembrane region" description="Helical" evidence="2">
    <location>
        <begin position="30"/>
        <end position="47"/>
    </location>
</feature>
<evidence type="ECO:0000313" key="4">
    <source>
        <dbReference type="Proteomes" id="UP000649617"/>
    </source>
</evidence>
<organism evidence="3 4">
    <name type="scientific">Symbiodinium pilosum</name>
    <name type="common">Dinoflagellate</name>
    <dbReference type="NCBI Taxonomy" id="2952"/>
    <lineage>
        <taxon>Eukaryota</taxon>
        <taxon>Sar</taxon>
        <taxon>Alveolata</taxon>
        <taxon>Dinophyceae</taxon>
        <taxon>Suessiales</taxon>
        <taxon>Symbiodiniaceae</taxon>
        <taxon>Symbiodinium</taxon>
    </lineage>
</organism>
<dbReference type="OrthoDB" id="417102at2759"/>
<evidence type="ECO:0000256" key="2">
    <source>
        <dbReference type="SAM" id="Phobius"/>
    </source>
</evidence>
<evidence type="ECO:0000256" key="1">
    <source>
        <dbReference type="ARBA" id="ARBA00023172"/>
    </source>
</evidence>
<dbReference type="InterPro" id="IPR013762">
    <property type="entry name" value="Integrase-like_cat_sf"/>
</dbReference>
<dbReference type="GO" id="GO:0006310">
    <property type="term" value="P:DNA recombination"/>
    <property type="evidence" value="ECO:0007669"/>
    <property type="project" value="UniProtKB-KW"/>
</dbReference>
<dbReference type="InterPro" id="IPR011010">
    <property type="entry name" value="DNA_brk_join_enz"/>
</dbReference>
<accession>A0A812P0N4</accession>
<reference evidence="3" key="1">
    <citation type="submission" date="2021-02" db="EMBL/GenBank/DDBJ databases">
        <authorList>
            <person name="Dougan E. K."/>
            <person name="Rhodes N."/>
            <person name="Thang M."/>
            <person name="Chan C."/>
        </authorList>
    </citation>
    <scope>NUCLEOTIDE SEQUENCE</scope>
</reference>
<keyword evidence="2" id="KW-0472">Membrane</keyword>
<keyword evidence="2" id="KW-1133">Transmembrane helix</keyword>
<keyword evidence="4" id="KW-1185">Reference proteome</keyword>
<dbReference type="Gene3D" id="1.10.443.10">
    <property type="entry name" value="Intergrase catalytic core"/>
    <property type="match status" value="1"/>
</dbReference>